<reference evidence="2" key="1">
    <citation type="journal article" date="2014" name="Front. Microbiol.">
        <title>High frequency of phylogenetically diverse reductive dehalogenase-homologous genes in deep subseafloor sedimentary metagenomes.</title>
        <authorList>
            <person name="Kawai M."/>
            <person name="Futagami T."/>
            <person name="Toyoda A."/>
            <person name="Takaki Y."/>
            <person name="Nishi S."/>
            <person name="Hori S."/>
            <person name="Arai W."/>
            <person name="Tsubouchi T."/>
            <person name="Morono Y."/>
            <person name="Uchiyama I."/>
            <person name="Ito T."/>
            <person name="Fujiyama A."/>
            <person name="Inagaki F."/>
            <person name="Takami H."/>
        </authorList>
    </citation>
    <scope>NUCLEOTIDE SEQUENCE</scope>
    <source>
        <strain evidence="2">Expedition CK06-06</strain>
    </source>
</reference>
<evidence type="ECO:0000256" key="1">
    <source>
        <dbReference type="SAM" id="MobiDB-lite"/>
    </source>
</evidence>
<dbReference type="EMBL" id="BARV01013032">
    <property type="protein sequence ID" value="GAI10804.1"/>
    <property type="molecule type" value="Genomic_DNA"/>
</dbReference>
<organism evidence="2">
    <name type="scientific">marine sediment metagenome</name>
    <dbReference type="NCBI Taxonomy" id="412755"/>
    <lineage>
        <taxon>unclassified sequences</taxon>
        <taxon>metagenomes</taxon>
        <taxon>ecological metagenomes</taxon>
    </lineage>
</organism>
<evidence type="ECO:0000313" key="2">
    <source>
        <dbReference type="EMBL" id="GAI10804.1"/>
    </source>
</evidence>
<protein>
    <submittedName>
        <fullName evidence="2">Uncharacterized protein</fullName>
    </submittedName>
</protein>
<proteinExistence type="predicted"/>
<sequence>VARETVERTLGAVMPEVVDAVKQAAIASAPNPMLAMMTQAMQPMLQQAMGGMMGMFRPPAGGQPGQQPPVAKPNIDSHCWEMSIDY</sequence>
<name>X1MWQ5_9ZZZZ</name>
<feature type="non-terminal residue" evidence="2">
    <location>
        <position position="1"/>
    </location>
</feature>
<gene>
    <name evidence="2" type="ORF">S06H3_23803</name>
</gene>
<comment type="caution">
    <text evidence="2">The sequence shown here is derived from an EMBL/GenBank/DDBJ whole genome shotgun (WGS) entry which is preliminary data.</text>
</comment>
<feature type="region of interest" description="Disordered" evidence="1">
    <location>
        <begin position="52"/>
        <end position="74"/>
    </location>
</feature>
<dbReference type="AlphaFoldDB" id="X1MWQ5"/>
<accession>X1MWQ5</accession>